<accession>A0A1J5S1F9</accession>
<feature type="region of interest" description="Disordered" evidence="1">
    <location>
        <begin position="38"/>
        <end position="86"/>
    </location>
</feature>
<evidence type="ECO:0000313" key="2">
    <source>
        <dbReference type="EMBL" id="OIQ95603.1"/>
    </source>
</evidence>
<evidence type="ECO:0008006" key="3">
    <source>
        <dbReference type="Google" id="ProtNLM"/>
    </source>
</evidence>
<feature type="compositionally biased region" description="Low complexity" evidence="1">
    <location>
        <begin position="44"/>
        <end position="86"/>
    </location>
</feature>
<reference evidence="2" key="1">
    <citation type="submission" date="2016-10" db="EMBL/GenBank/DDBJ databases">
        <title>Sequence of Gallionella enrichment culture.</title>
        <authorList>
            <person name="Poehlein A."/>
            <person name="Muehling M."/>
            <person name="Daniel R."/>
        </authorList>
    </citation>
    <scope>NUCLEOTIDE SEQUENCE</scope>
</reference>
<protein>
    <recommendedName>
        <fullName evidence="3">Telomeric repeat-binding factor 2</fullName>
    </recommendedName>
</protein>
<sequence>MSGQSNAAGSRRRTWWIAGAALLSAAVVVVLMNGGGPAPGPAGAGTPSGASSTVTSGATADSTTAAPADAATEPGSTGSSVPQVQAAPTTAATLSLDGEGALEQSVTAHVVTVESVQGVAVQPGEVGGPALRVTVEVRNETADVLDLRSAVVNLYYGSGATPASPLGAPGSEPFPLSADAGASVSTRLVFAVPDDESRDRIRVEVDLARGGTVLVFEGAAPR</sequence>
<name>A0A1J5S1F9_9ZZZZ</name>
<proteinExistence type="predicted"/>
<comment type="caution">
    <text evidence="2">The sequence shown here is derived from an EMBL/GenBank/DDBJ whole genome shotgun (WGS) entry which is preliminary data.</text>
</comment>
<evidence type="ECO:0000256" key="1">
    <source>
        <dbReference type="SAM" id="MobiDB-lite"/>
    </source>
</evidence>
<dbReference type="AlphaFoldDB" id="A0A1J5S1F9"/>
<dbReference type="EMBL" id="MLJW01000163">
    <property type="protein sequence ID" value="OIQ95603.1"/>
    <property type="molecule type" value="Genomic_DNA"/>
</dbReference>
<gene>
    <name evidence="2" type="ORF">GALL_223780</name>
</gene>
<organism evidence="2">
    <name type="scientific">mine drainage metagenome</name>
    <dbReference type="NCBI Taxonomy" id="410659"/>
    <lineage>
        <taxon>unclassified sequences</taxon>
        <taxon>metagenomes</taxon>
        <taxon>ecological metagenomes</taxon>
    </lineage>
</organism>